<dbReference type="EMBL" id="FP476056">
    <property type="protein sequence ID" value="CAZ96962.1"/>
    <property type="molecule type" value="Genomic_DNA"/>
</dbReference>
<reference evidence="1 2" key="2">
    <citation type="journal article" date="2012" name="Environ. Microbiol.">
        <title>Characterization of the first alginolytic operons in a marine bacterium: from their emergence in marine Flavobacteriia to their independent transfers to marine Proteobacteria and human gut Bacteroides.</title>
        <authorList>
            <person name="Thomas F."/>
            <person name="Barbeyron T."/>
            <person name="Tonon T."/>
            <person name="Genicot S."/>
            <person name="Czjzek M."/>
            <person name="Michel G."/>
        </authorList>
    </citation>
    <scope>NUCLEOTIDE SEQUENCE [LARGE SCALE GENOMIC DNA]</scope>
    <source>
        <strain evidence="2">DSM 12802 / CCUG 47099 / CIP 106680 / NCIMB 13871 / Dsij</strain>
    </source>
</reference>
<organism evidence="1 2">
    <name type="scientific">Zobellia galactanivorans (strain DSM 12802 / CCUG 47099 / CIP 106680 / NCIMB 13871 / Dsij)</name>
    <dbReference type="NCBI Taxonomy" id="63186"/>
    <lineage>
        <taxon>Bacteria</taxon>
        <taxon>Pseudomonadati</taxon>
        <taxon>Bacteroidota</taxon>
        <taxon>Flavobacteriia</taxon>
        <taxon>Flavobacteriales</taxon>
        <taxon>Flavobacteriaceae</taxon>
        <taxon>Zobellia</taxon>
    </lineage>
</organism>
<protein>
    <submittedName>
        <fullName evidence="1">Uncharacterized protein</fullName>
    </submittedName>
</protein>
<proteinExistence type="predicted"/>
<sequence length="43" mass="4956">MLKELTPIKFGGICINFYVYRNYTPLKFGGIELKTIKNAYLAI</sequence>
<evidence type="ECO:0000313" key="2">
    <source>
        <dbReference type="Proteomes" id="UP000008898"/>
    </source>
</evidence>
<dbReference type="KEGG" id="zga:ZOBELLIA_2815"/>
<dbReference type="HOGENOM" id="CLU_3241818_0_0_10"/>
<dbReference type="STRING" id="63186.ZOBELLIA_2815"/>
<reference evidence="2" key="1">
    <citation type="submission" date="2009-07" db="EMBL/GenBank/DDBJ databases">
        <title>Complete genome sequence of Zobellia galactanivorans Dsij.</title>
        <authorList>
            <consortium name="Genoscope - CEA"/>
        </authorList>
    </citation>
    <scope>NUCLEOTIDE SEQUENCE [LARGE SCALE GENOMIC DNA]</scope>
    <source>
        <strain evidence="2">DSM 12802 / CCUG 47099 / CIP 106680 / NCIMB 13871 / Dsij</strain>
    </source>
</reference>
<dbReference type="Proteomes" id="UP000008898">
    <property type="component" value="Chromosome"/>
</dbReference>
<keyword evidence="2" id="KW-1185">Reference proteome</keyword>
<accession>G0LCJ6</accession>
<name>G0LCJ6_ZOBGA</name>
<gene>
    <name evidence="1" type="ordered locus">zobellia_2815</name>
</gene>
<evidence type="ECO:0000313" key="1">
    <source>
        <dbReference type="EMBL" id="CAZ96962.1"/>
    </source>
</evidence>
<dbReference type="AlphaFoldDB" id="G0LCJ6"/>